<evidence type="ECO:0000256" key="1">
    <source>
        <dbReference type="SAM" id="MobiDB-lite"/>
    </source>
</evidence>
<organism evidence="2">
    <name type="scientific">Pandoravirus quercus</name>
    <dbReference type="NCBI Taxonomy" id="2107709"/>
    <lineage>
        <taxon>Viruses</taxon>
        <taxon>Pandoravirus</taxon>
    </lineage>
</organism>
<gene>
    <name evidence="2" type="ORF">pqer_cds_446</name>
</gene>
<reference evidence="2" key="1">
    <citation type="journal article" date="2018" name="Nat. Commun.">
        <title>Diversity and evolution of the emerging Pandoraviridae family.</title>
        <authorList>
            <person name="Legendre M."/>
            <person name="Fabre E."/>
            <person name="Poirot O."/>
            <person name="Jeudy S."/>
            <person name="Lartigue A."/>
            <person name="Alempic J.M."/>
            <person name="Beucher L."/>
            <person name="Philippe N."/>
            <person name="Bertaux L."/>
            <person name="Christo-Foroux E."/>
            <person name="Labadie K."/>
            <person name="Coute Y."/>
            <person name="Abergel C."/>
            <person name="Claverie J.M."/>
        </authorList>
    </citation>
    <scope>NUCLEOTIDE SEQUENCE [LARGE SCALE GENOMIC DNA]</scope>
    <source>
        <strain evidence="2">Quercus</strain>
    </source>
</reference>
<protein>
    <submittedName>
        <fullName evidence="2">Uncharacterized protein</fullName>
    </submittedName>
</protein>
<sequence length="295" mass="32413">MGDTTETNNADAPRPSTPWPDRDSWIDLAAVRESILGCVDPATGTVDKARLSKVEFQHNCRVAADVLHAVPKGKTIGIVKTAWSFPDDKTYVDGGTLNFVHSDAGRFSLRRDPSKSWTIKEIADAIALTLSATTVRACGQGDFHAYYRTMERLWEWSWMRVATIALADGPGTVSWTAERIDAMGAVLRALIDICTRRTDGRRPSLDNRLGSGKTIALAEIVLSKYDNGGVGGTYGADWSRVIDMERSLHGMLAWIDAMESTDVLFEHMLKHHQADRITRMVQGDPRIALPAGDSA</sequence>
<dbReference type="EMBL" id="MG011689">
    <property type="protein sequence ID" value="AVK74868.1"/>
    <property type="molecule type" value="Genomic_DNA"/>
</dbReference>
<dbReference type="GeneID" id="36844009"/>
<dbReference type="KEGG" id="vg:36844009"/>
<proteinExistence type="predicted"/>
<evidence type="ECO:0000313" key="2">
    <source>
        <dbReference type="EMBL" id="AVK74868.1"/>
    </source>
</evidence>
<dbReference type="RefSeq" id="YP_009483137.1">
    <property type="nucleotide sequence ID" value="NC_037667.1"/>
</dbReference>
<name>A0A2U7U8U1_9VIRU</name>
<dbReference type="Proteomes" id="UP000248852">
    <property type="component" value="Segment"/>
</dbReference>
<feature type="region of interest" description="Disordered" evidence="1">
    <location>
        <begin position="1"/>
        <end position="22"/>
    </location>
</feature>
<feature type="compositionally biased region" description="Polar residues" evidence="1">
    <location>
        <begin position="1"/>
        <end position="10"/>
    </location>
</feature>
<accession>A0A2U7U8U1</accession>